<evidence type="ECO:0000313" key="4">
    <source>
        <dbReference type="Proteomes" id="UP000182491"/>
    </source>
</evidence>
<accession>A0A1I7IGQ9</accession>
<dbReference type="GO" id="GO:0004366">
    <property type="term" value="F:glycerol-3-phosphate O-acyltransferase activity"/>
    <property type="evidence" value="ECO:0007669"/>
    <property type="project" value="TreeGrafter"/>
</dbReference>
<keyword evidence="3" id="KW-0808">Transferase</keyword>
<feature type="transmembrane region" description="Helical" evidence="1">
    <location>
        <begin position="351"/>
        <end position="376"/>
    </location>
</feature>
<dbReference type="GO" id="GO:0008654">
    <property type="term" value="P:phospholipid biosynthetic process"/>
    <property type="evidence" value="ECO:0007669"/>
    <property type="project" value="TreeGrafter"/>
</dbReference>
<feature type="transmembrane region" description="Helical" evidence="1">
    <location>
        <begin position="302"/>
        <end position="325"/>
    </location>
</feature>
<gene>
    <name evidence="3" type="ORF">SAMN04487941_2198</name>
</gene>
<reference evidence="4" key="1">
    <citation type="submission" date="2016-10" db="EMBL/GenBank/DDBJ databases">
        <authorList>
            <person name="Varghese N."/>
        </authorList>
    </citation>
    <scope>NUCLEOTIDE SEQUENCE [LARGE SCALE GENOMIC DNA]</scope>
    <source>
        <strain evidence="4">DSM 18820</strain>
    </source>
</reference>
<proteinExistence type="predicted"/>
<keyword evidence="1" id="KW-0812">Transmembrane</keyword>
<dbReference type="GO" id="GO:0016287">
    <property type="term" value="F:glycerone-phosphate O-acyltransferase activity"/>
    <property type="evidence" value="ECO:0007669"/>
    <property type="project" value="TreeGrafter"/>
</dbReference>
<dbReference type="Proteomes" id="UP000182491">
    <property type="component" value="Unassembled WGS sequence"/>
</dbReference>
<dbReference type="AlphaFoldDB" id="A0A1I7IGQ9"/>
<dbReference type="SMART" id="SM00563">
    <property type="entry name" value="PlsC"/>
    <property type="match status" value="1"/>
</dbReference>
<dbReference type="STRING" id="388950.GCA_001611675_01344"/>
<dbReference type="PANTHER" id="PTHR31605">
    <property type="entry name" value="GLYCEROL-3-PHOSPHATE O-ACYLTRANSFERASE 1"/>
    <property type="match status" value="1"/>
</dbReference>
<name>A0A1I7IGQ9_9BACT</name>
<dbReference type="OrthoDB" id="9806008at2"/>
<keyword evidence="3" id="KW-0012">Acyltransferase</keyword>
<keyword evidence="1" id="KW-0472">Membrane</keyword>
<dbReference type="InterPro" id="IPR052744">
    <property type="entry name" value="GPAT/DAPAT"/>
</dbReference>
<dbReference type="EMBL" id="FPCA01000002">
    <property type="protein sequence ID" value="SFU72092.1"/>
    <property type="molecule type" value="Genomic_DNA"/>
</dbReference>
<dbReference type="RefSeq" id="WP_068837438.1">
    <property type="nucleotide sequence ID" value="NZ_BMXC01000002.1"/>
</dbReference>
<feature type="transmembrane region" description="Helical" evidence="1">
    <location>
        <begin position="382"/>
        <end position="400"/>
    </location>
</feature>
<dbReference type="Pfam" id="PF01553">
    <property type="entry name" value="Acyltransferase"/>
    <property type="match status" value="1"/>
</dbReference>
<evidence type="ECO:0000259" key="2">
    <source>
        <dbReference type="SMART" id="SM00563"/>
    </source>
</evidence>
<dbReference type="CDD" id="cd07992">
    <property type="entry name" value="LPLAT_AAK14816-like"/>
    <property type="match status" value="1"/>
</dbReference>
<evidence type="ECO:0000256" key="1">
    <source>
        <dbReference type="SAM" id="Phobius"/>
    </source>
</evidence>
<protein>
    <submittedName>
        <fullName evidence="3">1-acyl-sn-glycerol-3-phosphate acyltransferases</fullName>
    </submittedName>
</protein>
<keyword evidence="1" id="KW-1133">Transmembrane helix</keyword>
<dbReference type="PANTHER" id="PTHR31605:SF0">
    <property type="entry name" value="GLYCEROL-3-PHOSPHATE O-ACYLTRANSFERASE 1"/>
    <property type="match status" value="1"/>
</dbReference>
<dbReference type="InterPro" id="IPR002123">
    <property type="entry name" value="Plipid/glycerol_acylTrfase"/>
</dbReference>
<dbReference type="SUPFAM" id="SSF69593">
    <property type="entry name" value="Glycerol-3-phosphate (1)-acyltransferase"/>
    <property type="match status" value="1"/>
</dbReference>
<sequence>MLYALLKFIYRLGLLVFFRRFETRNRHLMPSEGPLLVVCNHPNTFMDPVVTASLLRQQVYFIAKSTVFGSGLQRWLLRKMHLIPISRPEDNHGQPLQNEEAFAASFEALQQGKTLLIFPEGNSFNQRRLRKIKTGAARIALGAAAAHGPELNIRILPVGLNYSAPTRFRSDVFVNVGEPIAVSDFAAAYRDDGPAAVLALTEEIRQRLEALMVHTPTDAEDELVRQIEDIYKVQLSAMIPTAAPAHEHDFLLTRAIVKSINHFSQVAPERVAALRESIGSYQRQLKRLRLQDALLGKGSKAVFWQSIGGVLLLALGLPLYLYGLLHNYVPYTIPSKVAQAATKEEEWHAPVMLTVGMFTFPLFYALCAWLLSVWLSETDVGLVLYLFSLPLSGFFTLGYWNMLQRTQAHWVLLRLFFTRQDVVEQLRRQRKQIIAGLEQARLEYLQQPN</sequence>
<evidence type="ECO:0000313" key="3">
    <source>
        <dbReference type="EMBL" id="SFU72092.1"/>
    </source>
</evidence>
<keyword evidence="4" id="KW-1185">Reference proteome</keyword>
<organism evidence="3 4">
    <name type="scientific">Pontibacter akesuensis</name>
    <dbReference type="NCBI Taxonomy" id="388950"/>
    <lineage>
        <taxon>Bacteria</taxon>
        <taxon>Pseudomonadati</taxon>
        <taxon>Bacteroidota</taxon>
        <taxon>Cytophagia</taxon>
        <taxon>Cytophagales</taxon>
        <taxon>Hymenobacteraceae</taxon>
        <taxon>Pontibacter</taxon>
    </lineage>
</organism>
<feature type="domain" description="Phospholipid/glycerol acyltransferase" evidence="2">
    <location>
        <begin position="35"/>
        <end position="163"/>
    </location>
</feature>